<proteinExistence type="predicted"/>
<reference evidence="2 3" key="1">
    <citation type="submission" date="2019-06" db="EMBL/GenBank/DDBJ databases">
        <title>Whole genome shotgun sequence of Corynebacterium variabile NBRC 15286.</title>
        <authorList>
            <person name="Hosoyama A."/>
            <person name="Uohara A."/>
            <person name="Ohji S."/>
            <person name="Ichikawa N."/>
        </authorList>
    </citation>
    <scope>NUCLEOTIDE SEQUENCE [LARGE SCALE GENOMIC DNA]</scope>
    <source>
        <strain evidence="2 3">NBRC 15286</strain>
    </source>
</reference>
<dbReference type="Proteomes" id="UP000319986">
    <property type="component" value="Unassembled WGS sequence"/>
</dbReference>
<feature type="coiled-coil region" evidence="1">
    <location>
        <begin position="93"/>
        <end position="120"/>
    </location>
</feature>
<organism evidence="2 3">
    <name type="scientific">Corynebacterium variabile</name>
    <dbReference type="NCBI Taxonomy" id="1727"/>
    <lineage>
        <taxon>Bacteria</taxon>
        <taxon>Bacillati</taxon>
        <taxon>Actinomycetota</taxon>
        <taxon>Actinomycetes</taxon>
        <taxon>Mycobacteriales</taxon>
        <taxon>Corynebacteriaceae</taxon>
        <taxon>Corynebacterium</taxon>
    </lineage>
</organism>
<sequence length="296" mass="33206">MTDITDQDRRAAMAWAKNWQGDQDGDTSAAARVILATVDAPEPTLAEEILDAAARIRDAVNPGDRDVSWADMESCANRAEQMEQDAEDRQEWNRRITEQVATLARERDEARAEVERERDLGVALAHERDEVRAEVERLTAEQHTERPDDNDWLAGMKEATRYAINATHPNPADVPAGEPWLVRVGGHEALAVRDGDPFWPWSVAHLDGGIDDVADESVTLTARLVPAPRVITNPDELEQLATRAVILSADDKNPDVYQRDSYDEWLDITAQGYSSSQVIRMERSVTVIYQPEEDQK</sequence>
<dbReference type="EMBL" id="BJNT01000029">
    <property type="protein sequence ID" value="GEC87533.1"/>
    <property type="molecule type" value="Genomic_DNA"/>
</dbReference>
<accession>A0A4Y4C8P4</accession>
<name>A0A4Y4C8P4_9CORY</name>
<evidence type="ECO:0000256" key="1">
    <source>
        <dbReference type="SAM" id="Coils"/>
    </source>
</evidence>
<comment type="caution">
    <text evidence="2">The sequence shown here is derived from an EMBL/GenBank/DDBJ whole genome shotgun (WGS) entry which is preliminary data.</text>
</comment>
<evidence type="ECO:0000313" key="3">
    <source>
        <dbReference type="Proteomes" id="UP000319986"/>
    </source>
</evidence>
<gene>
    <name evidence="2" type="ORF">CVA01_28470</name>
</gene>
<evidence type="ECO:0000313" key="2">
    <source>
        <dbReference type="EMBL" id="GEC87533.1"/>
    </source>
</evidence>
<protein>
    <submittedName>
        <fullName evidence="2">Uncharacterized protein</fullName>
    </submittedName>
</protein>
<dbReference type="GeneID" id="82888916"/>
<dbReference type="AlphaFoldDB" id="A0A4Y4C8P4"/>
<keyword evidence="1" id="KW-0175">Coiled coil</keyword>
<dbReference type="RefSeq" id="WP_141331617.1">
    <property type="nucleotide sequence ID" value="NZ_BJNT01000029.1"/>
</dbReference>